<dbReference type="InterPro" id="IPR013783">
    <property type="entry name" value="Ig-like_fold"/>
</dbReference>
<name>A0A7W6IKI5_9HYPH</name>
<dbReference type="InterPro" id="IPR025277">
    <property type="entry name" value="Apiosidase-like_cat_dom"/>
</dbReference>
<dbReference type="SUPFAM" id="SSF51445">
    <property type="entry name" value="(Trans)glycosidases"/>
    <property type="match status" value="1"/>
</dbReference>
<evidence type="ECO:0008006" key="6">
    <source>
        <dbReference type="Google" id="ProtNLM"/>
    </source>
</evidence>
<evidence type="ECO:0000259" key="2">
    <source>
        <dbReference type="Pfam" id="PF16586"/>
    </source>
</evidence>
<evidence type="ECO:0000259" key="1">
    <source>
        <dbReference type="Pfam" id="PF13204"/>
    </source>
</evidence>
<reference evidence="4 5" key="1">
    <citation type="submission" date="2020-08" db="EMBL/GenBank/DDBJ databases">
        <title>Genomic Encyclopedia of Type Strains, Phase IV (KMG-IV): sequencing the most valuable type-strain genomes for metagenomic binning, comparative biology and taxonomic classification.</title>
        <authorList>
            <person name="Goeker M."/>
        </authorList>
    </citation>
    <scope>NUCLEOTIDE SEQUENCE [LARGE SCALE GENOMIC DNA]</scope>
    <source>
        <strain evidence="4 5">DSM 23447</strain>
    </source>
</reference>
<dbReference type="Gene3D" id="2.60.40.10">
    <property type="entry name" value="Immunoglobulins"/>
    <property type="match status" value="1"/>
</dbReference>
<comment type="caution">
    <text evidence="4">The sequence shown here is derived from an EMBL/GenBank/DDBJ whole genome shotgun (WGS) entry which is preliminary data.</text>
</comment>
<dbReference type="Pfam" id="PF16586">
    <property type="entry name" value="DUF5060"/>
    <property type="match status" value="1"/>
</dbReference>
<evidence type="ECO:0000313" key="4">
    <source>
        <dbReference type="EMBL" id="MBB4051244.1"/>
    </source>
</evidence>
<dbReference type="InterPro" id="IPR032260">
    <property type="entry name" value="DUF5060"/>
</dbReference>
<feature type="domain" description="DUF5605" evidence="3">
    <location>
        <begin position="412"/>
        <end position="503"/>
    </location>
</feature>
<keyword evidence="5" id="KW-1185">Reference proteome</keyword>
<dbReference type="InterPro" id="IPR017853">
    <property type="entry name" value="GH"/>
</dbReference>
<dbReference type="PANTHER" id="PTHR37836:SF2">
    <property type="entry name" value="DUF4038 DOMAIN-CONTAINING PROTEIN"/>
    <property type="match status" value="1"/>
</dbReference>
<dbReference type="Gene3D" id="3.20.20.80">
    <property type="entry name" value="Glycosidases"/>
    <property type="match status" value="1"/>
</dbReference>
<feature type="domain" description="Apiosidase-like catalytic" evidence="1">
    <location>
        <begin position="100"/>
        <end position="363"/>
    </location>
</feature>
<dbReference type="InterPro" id="IPR041239">
    <property type="entry name" value="DUF5605"/>
</dbReference>
<dbReference type="Pfam" id="PF18310">
    <property type="entry name" value="DUF5605"/>
    <property type="match status" value="1"/>
</dbReference>
<evidence type="ECO:0000259" key="3">
    <source>
        <dbReference type="Pfam" id="PF18310"/>
    </source>
</evidence>
<dbReference type="RefSeq" id="WP_183309956.1">
    <property type="nucleotide sequence ID" value="NZ_JACIEW010000001.1"/>
</dbReference>
<proteinExistence type="predicted"/>
<accession>A0A7W6IKI5</accession>
<dbReference type="Pfam" id="PF13204">
    <property type="entry name" value="Apiosidase"/>
    <property type="match status" value="1"/>
</dbReference>
<protein>
    <recommendedName>
        <fullName evidence="6">DUF5060 domain-containing protein</fullName>
    </recommendedName>
</protein>
<dbReference type="PANTHER" id="PTHR37836">
    <property type="entry name" value="LMO1036 PROTEIN"/>
    <property type="match status" value="1"/>
</dbReference>
<evidence type="ECO:0000313" key="5">
    <source>
        <dbReference type="Proteomes" id="UP000547011"/>
    </source>
</evidence>
<feature type="domain" description="DUF5060" evidence="2">
    <location>
        <begin position="5"/>
        <end position="71"/>
    </location>
</feature>
<gene>
    <name evidence="4" type="ORF">GGR20_000862</name>
</gene>
<dbReference type="EMBL" id="JACIEW010000001">
    <property type="protein sequence ID" value="MBB4051244.1"/>
    <property type="molecule type" value="Genomic_DNA"/>
</dbReference>
<dbReference type="Gene3D" id="2.60.40.3950">
    <property type="match status" value="1"/>
</dbReference>
<dbReference type="AlphaFoldDB" id="A0A7W6IKI5"/>
<dbReference type="Proteomes" id="UP000547011">
    <property type="component" value="Unassembled WGS sequence"/>
</dbReference>
<sequence>MPDLTVARYDVFEHTITAKVDGNPYLDVEFWGVFKHANRTIRVPGFYDGEGVFKVRLMPDIEGEWSLTTESDVAALNDQTANFTVTAARQGVHGPVSVRNKFHFGYADGTPYLPFGTTCYVWTHQTQELQAQTLKTLETAGFNKMRMCVFPKHYPYNENEPELHVYESKGDGTQDFDKPVFDAFRHFEKQVAALGDLGIEADIIIFHPYDRWGYADMSPEQDYRYLRYLVARLAAYRNVWWSLANEYDFLLNTKPMEMWDRFFQILEENDPYRHLKSIHQGNPELLYNHRRPWVDHVCIQHPDVQRTVNWRTDFGKPLVNDELQYEGDIIQTWGNITAEEVVHRFWLTMLKGGYAGHGETYSREDDVLWWAKGGVLHGQSPKRIAFMREIFEEDAKNGLTPFEEIYHSGYPWSSIAAARDGEVSYFYFGAHRPVIWSTGLPLEDGDYELDIIDTWNMTITPAKKVAAPVSVPTRHGDVVRGGEPDAAFGVELPGKPNLALRVRLRR</sequence>
<organism evidence="4 5">
    <name type="scientific">Devosia subaequoris</name>
    <dbReference type="NCBI Taxonomy" id="395930"/>
    <lineage>
        <taxon>Bacteria</taxon>
        <taxon>Pseudomonadati</taxon>
        <taxon>Pseudomonadota</taxon>
        <taxon>Alphaproteobacteria</taxon>
        <taxon>Hyphomicrobiales</taxon>
        <taxon>Devosiaceae</taxon>
        <taxon>Devosia</taxon>
    </lineage>
</organism>